<gene>
    <name evidence="2" type="ORF">BF_0494</name>
</gene>
<keyword evidence="1" id="KW-0812">Transmembrane</keyword>
<proteinExistence type="predicted"/>
<dbReference type="Proteomes" id="UP000221837">
    <property type="component" value="Genome"/>
</dbReference>
<evidence type="ECO:0000256" key="1">
    <source>
        <dbReference type="SAM" id="Phobius"/>
    </source>
</evidence>
<feature type="transmembrane region" description="Helical" evidence="1">
    <location>
        <begin position="39"/>
        <end position="60"/>
    </location>
</feature>
<keyword evidence="1" id="KW-0472">Membrane</keyword>
<protein>
    <submittedName>
        <fullName evidence="2">Uncharacterized protein</fullName>
    </submittedName>
</protein>
<keyword evidence="1" id="KW-1133">Transmembrane helix</keyword>
<feature type="transmembrane region" description="Helical" evidence="1">
    <location>
        <begin position="81"/>
        <end position="97"/>
    </location>
</feature>
<dbReference type="OrthoDB" id="37060at10239"/>
<feature type="transmembrane region" description="Helical" evidence="1">
    <location>
        <begin position="103"/>
        <end position="119"/>
    </location>
</feature>
<keyword evidence="3" id="KW-1185">Reference proteome</keyword>
<dbReference type="EMBL" id="KY630187">
    <property type="protein sequence ID" value="AQW89019.1"/>
    <property type="molecule type" value="Genomic_DNA"/>
</dbReference>
<reference evidence="2" key="1">
    <citation type="submission" date="2017-02" db="EMBL/GenBank/DDBJ databases">
        <title>Genome sequence of Serratia marcescens phage BF.</title>
        <authorList>
            <person name="Casey E."/>
            <person name="Fitzgerald B."/>
            <person name="Mahony J."/>
            <person name="Lugli G."/>
            <person name="Ventura M."/>
            <person name="van Sinderen D."/>
        </authorList>
    </citation>
    <scope>NUCLEOTIDE SEQUENCE [LARGE SCALE GENOMIC DNA]</scope>
</reference>
<evidence type="ECO:0000313" key="2">
    <source>
        <dbReference type="EMBL" id="AQW89019.1"/>
    </source>
</evidence>
<accession>A0A1S6UC50</accession>
<evidence type="ECO:0000313" key="3">
    <source>
        <dbReference type="Proteomes" id="UP000221837"/>
    </source>
</evidence>
<sequence>MKKSTIFTIVFLLFTIEVAMSFAQLNKTYHFYAYTIQSKYVVLSVISYLLFTAFSGLYFMNMPDGQNAERTHYLEVYGPKKFNLLYTYHFIIFTVIMFHVGNWPWTIMGILLFMIWNWIRVKQNNYVTAANLEQLKEAAKQKPTVTLE</sequence>
<organism evidence="2 3">
    <name type="scientific">Serratia phage BF</name>
    <dbReference type="NCBI Taxonomy" id="1962671"/>
    <lineage>
        <taxon>Viruses</taxon>
        <taxon>Duplodnaviria</taxon>
        <taxon>Heunggongvirae</taxon>
        <taxon>Uroviricota</taxon>
        <taxon>Caudoviricetes</taxon>
        <taxon>Eneladusvirus</taxon>
        <taxon>Eneladusvirus BF</taxon>
    </lineage>
</organism>
<name>A0A1S6UC50_9CAUD</name>